<dbReference type="EMBL" id="VCAU01000031">
    <property type="protein sequence ID" value="KAF9889889.1"/>
    <property type="molecule type" value="Genomic_DNA"/>
</dbReference>
<organism evidence="2 3">
    <name type="scientific">Aspergillus nanangensis</name>
    <dbReference type="NCBI Taxonomy" id="2582783"/>
    <lineage>
        <taxon>Eukaryota</taxon>
        <taxon>Fungi</taxon>
        <taxon>Dikarya</taxon>
        <taxon>Ascomycota</taxon>
        <taxon>Pezizomycotina</taxon>
        <taxon>Eurotiomycetes</taxon>
        <taxon>Eurotiomycetidae</taxon>
        <taxon>Eurotiales</taxon>
        <taxon>Aspergillaceae</taxon>
        <taxon>Aspergillus</taxon>
        <taxon>Aspergillus subgen. Circumdati</taxon>
    </lineage>
</organism>
<protein>
    <recommendedName>
        <fullName evidence="4">Cysteine-rich secreted protein</fullName>
    </recommendedName>
</protein>
<reference evidence="2" key="2">
    <citation type="submission" date="2020-02" db="EMBL/GenBank/DDBJ databases">
        <authorList>
            <person name="Gilchrist C.L.M."/>
            <person name="Chooi Y.-H."/>
        </authorList>
    </citation>
    <scope>NUCLEOTIDE SEQUENCE</scope>
    <source>
        <strain evidence="2">MST-FP2251</strain>
    </source>
</reference>
<feature type="chain" id="PRO_5042150979" description="Cysteine-rich secreted protein" evidence="1">
    <location>
        <begin position="21"/>
        <end position="358"/>
    </location>
</feature>
<evidence type="ECO:0000313" key="2">
    <source>
        <dbReference type="EMBL" id="KAF9889889.1"/>
    </source>
</evidence>
<dbReference type="AlphaFoldDB" id="A0AAD4GTS8"/>
<reference evidence="2" key="1">
    <citation type="journal article" date="2019" name="Beilstein J. Org. Chem.">
        <title>Nanangenines: drimane sesquiterpenoids as the dominant metabolite cohort of a novel Australian fungus, Aspergillus nanangensis.</title>
        <authorList>
            <person name="Lacey H.J."/>
            <person name="Gilchrist C.L.M."/>
            <person name="Crombie A."/>
            <person name="Kalaitzis J.A."/>
            <person name="Vuong D."/>
            <person name="Rutledge P.J."/>
            <person name="Turner P."/>
            <person name="Pitt J.I."/>
            <person name="Lacey E."/>
            <person name="Chooi Y.H."/>
            <person name="Piggott A.M."/>
        </authorList>
    </citation>
    <scope>NUCLEOTIDE SEQUENCE</scope>
    <source>
        <strain evidence="2">MST-FP2251</strain>
    </source>
</reference>
<sequence>MKSTPLGVFTLLLQASSIHAKLFRKNTPTFEVSPDATIIQNSIEYFDPDCEPGLQCRTTKTCSTAGTVPTLSQDRRYFACCPARQRLLGSADTVFDCCAVGHDLVGSADAGYHCCPTGWSYEGMLCRPPTKPTCLNGKTLVNGECACGPGTVEADDGTCVGTEQIPPIPPRCTYGSGISYGKCYTFKAANGNTLGSGADGIYYAGLDDMNFHYGKFQLCANEACTAGTNINPSDPIFIRDLYGDPKTGLNNGRWLNSAVDGAHIGKAPNLSTAGKFSLSKWPCGKYCLGGVEQGVGPACPATTPALTFFSKDPQMCVPFELLEVPCNIKDNANNCIWKNPKNQCCGGGLGGMLDCTVL</sequence>
<dbReference type="Proteomes" id="UP001194746">
    <property type="component" value="Unassembled WGS sequence"/>
</dbReference>
<keyword evidence="3" id="KW-1185">Reference proteome</keyword>
<feature type="signal peptide" evidence="1">
    <location>
        <begin position="1"/>
        <end position="20"/>
    </location>
</feature>
<proteinExistence type="predicted"/>
<name>A0AAD4GTS8_ASPNN</name>
<accession>A0AAD4GTS8</accession>
<evidence type="ECO:0000256" key="1">
    <source>
        <dbReference type="SAM" id="SignalP"/>
    </source>
</evidence>
<comment type="caution">
    <text evidence="2">The sequence shown here is derived from an EMBL/GenBank/DDBJ whole genome shotgun (WGS) entry which is preliminary data.</text>
</comment>
<evidence type="ECO:0000313" key="3">
    <source>
        <dbReference type="Proteomes" id="UP001194746"/>
    </source>
</evidence>
<keyword evidence="1" id="KW-0732">Signal</keyword>
<gene>
    <name evidence="2" type="ORF">FE257_006761</name>
</gene>
<evidence type="ECO:0008006" key="4">
    <source>
        <dbReference type="Google" id="ProtNLM"/>
    </source>
</evidence>